<dbReference type="Gene3D" id="3.30.420.40">
    <property type="match status" value="2"/>
</dbReference>
<organism evidence="1 2">
    <name type="scientific">Paenalkalicoccus suaedae</name>
    <dbReference type="NCBI Taxonomy" id="2592382"/>
    <lineage>
        <taxon>Bacteria</taxon>
        <taxon>Bacillati</taxon>
        <taxon>Bacillota</taxon>
        <taxon>Bacilli</taxon>
        <taxon>Bacillales</taxon>
        <taxon>Bacillaceae</taxon>
        <taxon>Paenalkalicoccus</taxon>
    </lineage>
</organism>
<evidence type="ECO:0000313" key="2">
    <source>
        <dbReference type="Proteomes" id="UP000318138"/>
    </source>
</evidence>
<keyword evidence="2" id="KW-1185">Reference proteome</keyword>
<dbReference type="InterPro" id="IPR005883">
    <property type="entry name" value="PilM"/>
</dbReference>
<dbReference type="Pfam" id="PF11104">
    <property type="entry name" value="PilM_2"/>
    <property type="match status" value="1"/>
</dbReference>
<dbReference type="KEGG" id="psua:FLK61_34880"/>
<proteinExistence type="predicted"/>
<gene>
    <name evidence="1" type="primary">pilM</name>
    <name evidence="1" type="ORF">FLK61_34880</name>
</gene>
<protein>
    <submittedName>
        <fullName evidence="1">Pilus assembly protein PilM</fullName>
    </submittedName>
</protein>
<dbReference type="AlphaFoldDB" id="A0A859FI04"/>
<dbReference type="Gene3D" id="3.30.1490.300">
    <property type="match status" value="1"/>
</dbReference>
<dbReference type="Proteomes" id="UP000318138">
    <property type="component" value="Chromosome"/>
</dbReference>
<sequence>MNPFTNTTRHALIIHDHVIRFVKAKRSSLREIELMEERFIPQGVLQNGRIVELDTFATILQEITDEWKLRKKKVMFTIPDSMAVIRRHQVPITVHQDEIRSHLYMELGESLHLPIEQPVFHAHEISANEETRDMLIFAAPEENVVMISKLLKEVHIKPVVADLVNLSLFRFYELMGFREEEHMMMLQVYPTHVHATIFDHELPLVMRTIPLESNSDKWKLDYGELRFTGESEELLSGWRDAEDEIGKLLNFYQYNYQSGQSSVGKIVVSGDHPLLEKLTELAKQTFTQKVVGLFELEAETKRQERIEARFYEAVGLAMKKEV</sequence>
<reference evidence="2" key="1">
    <citation type="submission" date="2019-07" db="EMBL/GenBank/DDBJ databases">
        <title>Bacillus alkalisoli sp. nov. isolated from saline soil.</title>
        <authorList>
            <person name="Sun J.-Q."/>
            <person name="Xu L."/>
        </authorList>
    </citation>
    <scope>NUCLEOTIDE SEQUENCE [LARGE SCALE GENOMIC DNA]</scope>
    <source>
        <strain evidence="2">M4U3P1</strain>
    </source>
</reference>
<dbReference type="RefSeq" id="WP_176009838.1">
    <property type="nucleotide sequence ID" value="NZ_CP041372.2"/>
</dbReference>
<name>A0A859FI04_9BACI</name>
<evidence type="ECO:0000313" key="1">
    <source>
        <dbReference type="EMBL" id="QKS71855.1"/>
    </source>
</evidence>
<dbReference type="EMBL" id="CP041372">
    <property type="protein sequence ID" value="QKS71855.1"/>
    <property type="molecule type" value="Genomic_DNA"/>
</dbReference>
<accession>A0A859FI04</accession>